<dbReference type="Pfam" id="PF01812">
    <property type="entry name" value="5-FTHF_cyc-lig"/>
    <property type="match status" value="1"/>
</dbReference>
<feature type="binding site" evidence="4">
    <location>
        <begin position="6"/>
        <end position="10"/>
    </location>
    <ligand>
        <name>ATP</name>
        <dbReference type="ChEBI" id="CHEBI:30616"/>
    </ligand>
</feature>
<dbReference type="NCBIfam" id="TIGR02727">
    <property type="entry name" value="MTHFS_bact"/>
    <property type="match status" value="1"/>
</dbReference>
<dbReference type="STRING" id="1042163.BRLA_c004390"/>
<keyword evidence="3 4" id="KW-0067">ATP-binding</keyword>
<evidence type="ECO:0000256" key="1">
    <source>
        <dbReference type="ARBA" id="ARBA00010638"/>
    </source>
</evidence>
<proteinExistence type="inferred from homology"/>
<evidence type="ECO:0000256" key="2">
    <source>
        <dbReference type="ARBA" id="ARBA00022741"/>
    </source>
</evidence>
<keyword evidence="5" id="KW-0479">Metal-binding</keyword>
<dbReference type="EC" id="6.3.3.2" evidence="5"/>
<dbReference type="PANTHER" id="PTHR23407">
    <property type="entry name" value="ATPASE INHIBITOR/5-FORMYLTETRAHYDROFOLATE CYCLO-LIGASE"/>
    <property type="match status" value="1"/>
</dbReference>
<evidence type="ECO:0000256" key="3">
    <source>
        <dbReference type="ARBA" id="ARBA00022840"/>
    </source>
</evidence>
<evidence type="ECO:0000313" key="6">
    <source>
        <dbReference type="EMBL" id="AIG24820.1"/>
    </source>
</evidence>
<dbReference type="RefSeq" id="WP_003333522.1">
    <property type="nucleotide sequence ID" value="NZ_CP007806.1"/>
</dbReference>
<accession>A0A075R5E5</accession>
<dbReference type="GO" id="GO:0009396">
    <property type="term" value="P:folic acid-containing compound biosynthetic process"/>
    <property type="evidence" value="ECO:0007669"/>
    <property type="project" value="TreeGrafter"/>
</dbReference>
<dbReference type="SUPFAM" id="SSF100950">
    <property type="entry name" value="NagB/RpiA/CoA transferase-like"/>
    <property type="match status" value="1"/>
</dbReference>
<dbReference type="eggNOG" id="COG0212">
    <property type="taxonomic scope" value="Bacteria"/>
</dbReference>
<keyword evidence="2 4" id="KW-0547">Nucleotide-binding</keyword>
<dbReference type="HOGENOM" id="CLU_066245_2_2_9"/>
<reference evidence="6 7" key="1">
    <citation type="journal article" date="2011" name="J. Bacteriol.">
        <title>Genome sequence of Brevibacillus laterosporus LMG 15441, a pathogen of invertebrates.</title>
        <authorList>
            <person name="Djukic M."/>
            <person name="Poehlein A."/>
            <person name="Thurmer A."/>
            <person name="Daniel R."/>
        </authorList>
    </citation>
    <scope>NUCLEOTIDE SEQUENCE [LARGE SCALE GENOMIC DNA]</scope>
    <source>
        <strain evidence="6 7">LMG 15441</strain>
    </source>
</reference>
<dbReference type="Gene3D" id="3.40.50.10420">
    <property type="entry name" value="NagB/RpiA/CoA transferase-like"/>
    <property type="match status" value="1"/>
</dbReference>
<dbReference type="PIRSF" id="PIRSF006806">
    <property type="entry name" value="FTHF_cligase"/>
    <property type="match status" value="1"/>
</dbReference>
<comment type="catalytic activity">
    <reaction evidence="5">
        <text>(6S)-5-formyl-5,6,7,8-tetrahydrofolate + ATP = (6R)-5,10-methenyltetrahydrofolate + ADP + phosphate</text>
        <dbReference type="Rhea" id="RHEA:10488"/>
        <dbReference type="ChEBI" id="CHEBI:30616"/>
        <dbReference type="ChEBI" id="CHEBI:43474"/>
        <dbReference type="ChEBI" id="CHEBI:57455"/>
        <dbReference type="ChEBI" id="CHEBI:57457"/>
        <dbReference type="ChEBI" id="CHEBI:456216"/>
        <dbReference type="EC" id="6.3.3.2"/>
    </reaction>
</comment>
<dbReference type="GO" id="GO:0046872">
    <property type="term" value="F:metal ion binding"/>
    <property type="evidence" value="ECO:0007669"/>
    <property type="project" value="UniProtKB-KW"/>
</dbReference>
<evidence type="ECO:0000256" key="5">
    <source>
        <dbReference type="RuleBase" id="RU361279"/>
    </source>
</evidence>
<dbReference type="GO" id="GO:0030272">
    <property type="term" value="F:5-formyltetrahydrofolate cyclo-ligase activity"/>
    <property type="evidence" value="ECO:0007669"/>
    <property type="project" value="UniProtKB-EC"/>
</dbReference>
<dbReference type="InterPro" id="IPR002698">
    <property type="entry name" value="FTHF_cligase"/>
</dbReference>
<comment type="cofactor">
    <cofactor evidence="5">
        <name>Mg(2+)</name>
        <dbReference type="ChEBI" id="CHEBI:18420"/>
    </cofactor>
</comment>
<dbReference type="EMBL" id="CP007806">
    <property type="protein sequence ID" value="AIG24820.1"/>
    <property type="molecule type" value="Genomic_DNA"/>
</dbReference>
<dbReference type="InterPro" id="IPR024185">
    <property type="entry name" value="FTHF_cligase-like_sf"/>
</dbReference>
<dbReference type="Proteomes" id="UP000005850">
    <property type="component" value="Chromosome"/>
</dbReference>
<keyword evidence="6" id="KW-0436">Ligase</keyword>
<comment type="similarity">
    <text evidence="1 5">Belongs to the 5-formyltetrahydrofolate cyclo-ligase family.</text>
</comment>
<name>A0A075R5E5_BRELA</name>
<keyword evidence="5" id="KW-0460">Magnesium</keyword>
<evidence type="ECO:0000313" key="7">
    <source>
        <dbReference type="Proteomes" id="UP000005850"/>
    </source>
</evidence>
<dbReference type="PANTHER" id="PTHR23407:SF1">
    <property type="entry name" value="5-FORMYLTETRAHYDROFOLATE CYCLO-LIGASE"/>
    <property type="match status" value="1"/>
</dbReference>
<feature type="binding site" evidence="4">
    <location>
        <begin position="136"/>
        <end position="144"/>
    </location>
    <ligand>
        <name>ATP</name>
        <dbReference type="ChEBI" id="CHEBI:30616"/>
    </ligand>
</feature>
<dbReference type="AlphaFoldDB" id="A0A075R5E5"/>
<protein>
    <recommendedName>
        <fullName evidence="5">5-formyltetrahydrofolate cyclo-ligase</fullName>
        <ecNumber evidence="5">6.3.3.2</ecNumber>
    </recommendedName>
</protein>
<dbReference type="KEGG" id="blr:BRLA_c004390"/>
<gene>
    <name evidence="6" type="ORF">BRLA_c004390</name>
</gene>
<dbReference type="InterPro" id="IPR037171">
    <property type="entry name" value="NagB/RpiA_transferase-like"/>
</dbReference>
<keyword evidence="7" id="KW-1185">Reference proteome</keyword>
<organism evidence="6 7">
    <name type="scientific">Brevibacillus laterosporus LMG 15441</name>
    <dbReference type="NCBI Taxonomy" id="1042163"/>
    <lineage>
        <taxon>Bacteria</taxon>
        <taxon>Bacillati</taxon>
        <taxon>Bacillota</taxon>
        <taxon>Bacilli</taxon>
        <taxon>Bacillales</taxon>
        <taxon>Paenibacillaceae</taxon>
        <taxon>Brevibacillus</taxon>
    </lineage>
</organism>
<sequence>MHMLEKKRLRQVMISARDLLSEEDREQKSDKATQHLWSIKAIKEAQTIMCFSSFGSEINTWSFIEDARERDIKVALPLTNREQKKIIPYTYESRSSLKEGAYGIWEPDPTRSTELKLSEIEVVIVPGVAFDRQKGRLGYGAGYYDRFFQSLPHEPRRIGFCYAMQVIEKVPMEPFDIHLDQIVTEEGII</sequence>
<dbReference type="GO" id="GO:0005524">
    <property type="term" value="F:ATP binding"/>
    <property type="evidence" value="ECO:0007669"/>
    <property type="project" value="UniProtKB-KW"/>
</dbReference>
<evidence type="ECO:0000256" key="4">
    <source>
        <dbReference type="PIRSR" id="PIRSR006806-1"/>
    </source>
</evidence>
<feature type="binding site" evidence="4">
    <location>
        <position position="57"/>
    </location>
    <ligand>
        <name>substrate</name>
    </ligand>
</feature>
<dbReference type="GO" id="GO:0035999">
    <property type="term" value="P:tetrahydrofolate interconversion"/>
    <property type="evidence" value="ECO:0007669"/>
    <property type="project" value="TreeGrafter"/>
</dbReference>